<dbReference type="SFLD" id="SFLDF00295">
    <property type="entry name" value="threonylcarbamoyladenosine_tRN"/>
    <property type="match status" value="1"/>
</dbReference>
<dbReference type="Pfam" id="PF04055">
    <property type="entry name" value="Radical_SAM"/>
    <property type="match status" value="1"/>
</dbReference>
<evidence type="ECO:0000256" key="15">
    <source>
        <dbReference type="ARBA" id="ARBA00069898"/>
    </source>
</evidence>
<dbReference type="GO" id="GO:0035598">
    <property type="term" value="F:tRNA (N(6)-L-threonylcarbamoyladenosine(37)-C(2))-methylthiotransferase activity"/>
    <property type="evidence" value="ECO:0007669"/>
    <property type="project" value="UniProtKB-EC"/>
</dbReference>
<dbReference type="FunFam" id="3.40.50.12160:FF:000004">
    <property type="entry name" value="Threonylcarbamoyladenosine tRNA methylthiotransferase MtaB"/>
    <property type="match status" value="1"/>
</dbReference>
<evidence type="ECO:0000256" key="4">
    <source>
        <dbReference type="ARBA" id="ARBA00022485"/>
    </source>
</evidence>
<dbReference type="PANTHER" id="PTHR11918:SF45">
    <property type="entry name" value="THREONYLCARBAMOYLADENOSINE TRNA METHYLTHIOTRANSFERASE"/>
    <property type="match status" value="1"/>
</dbReference>
<dbReference type="Gene3D" id="3.80.30.20">
    <property type="entry name" value="tm_1862 like domain"/>
    <property type="match status" value="1"/>
</dbReference>
<dbReference type="SUPFAM" id="SSF102114">
    <property type="entry name" value="Radical SAM enzymes"/>
    <property type="match status" value="1"/>
</dbReference>
<evidence type="ECO:0000259" key="16">
    <source>
        <dbReference type="PROSITE" id="PS51449"/>
    </source>
</evidence>
<evidence type="ECO:0000256" key="13">
    <source>
        <dbReference type="ARBA" id="ARBA00051661"/>
    </source>
</evidence>
<dbReference type="InterPro" id="IPR038135">
    <property type="entry name" value="Methylthiotransferase_N_sf"/>
</dbReference>
<evidence type="ECO:0000313" key="19">
    <source>
        <dbReference type="Proteomes" id="UP000449710"/>
    </source>
</evidence>
<comment type="cofactor">
    <cofactor evidence="1">
        <name>[4Fe-4S] cluster</name>
        <dbReference type="ChEBI" id="CHEBI:49883"/>
    </cofactor>
</comment>
<gene>
    <name evidence="18" type="primary">mtaB</name>
    <name evidence="18" type="ORF">ISALK_05430</name>
</gene>
<dbReference type="GO" id="GO:0046872">
    <property type="term" value="F:metal ion binding"/>
    <property type="evidence" value="ECO:0007669"/>
    <property type="project" value="UniProtKB-KW"/>
</dbReference>
<comment type="caution">
    <text evidence="18">The sequence shown here is derived from an EMBL/GenBank/DDBJ whole genome shotgun (WGS) entry which is preliminary data.</text>
</comment>
<evidence type="ECO:0000256" key="11">
    <source>
        <dbReference type="ARBA" id="ARBA00023014"/>
    </source>
</evidence>
<dbReference type="Proteomes" id="UP000449710">
    <property type="component" value="Unassembled WGS sequence"/>
</dbReference>
<dbReference type="InterPro" id="IPR013848">
    <property type="entry name" value="Methylthiotransferase_N"/>
</dbReference>
<keyword evidence="11" id="KW-0411">Iron-sulfur</keyword>
<keyword evidence="10" id="KW-0408">Iron</keyword>
<organism evidence="18 19">
    <name type="scientific">Isachenkonia alkalipeptolytica</name>
    <dbReference type="NCBI Taxonomy" id="2565777"/>
    <lineage>
        <taxon>Bacteria</taxon>
        <taxon>Bacillati</taxon>
        <taxon>Bacillota</taxon>
        <taxon>Clostridia</taxon>
        <taxon>Eubacteriales</taxon>
        <taxon>Clostridiaceae</taxon>
        <taxon>Isachenkonia</taxon>
    </lineage>
</organism>
<dbReference type="InterPro" id="IPR058240">
    <property type="entry name" value="rSAM_sf"/>
</dbReference>
<protein>
    <recommendedName>
        <fullName evidence="15">Threonylcarbamoyladenosine tRNA methylthiotransferase MtaB</fullName>
        <ecNumber evidence="3">2.8.4.5</ecNumber>
    </recommendedName>
    <alternativeName>
        <fullName evidence="12">tRNA-t(6)A37 methylthiotransferase</fullName>
    </alternativeName>
</protein>
<dbReference type="NCBIfam" id="TIGR00089">
    <property type="entry name" value="MiaB/RimO family radical SAM methylthiotransferase"/>
    <property type="match status" value="1"/>
</dbReference>
<keyword evidence="8" id="KW-0819">tRNA processing</keyword>
<dbReference type="InterPro" id="IPR020612">
    <property type="entry name" value="Methylthiotransferase_CS"/>
</dbReference>
<evidence type="ECO:0000256" key="1">
    <source>
        <dbReference type="ARBA" id="ARBA00001966"/>
    </source>
</evidence>
<dbReference type="SMART" id="SM00729">
    <property type="entry name" value="Elp3"/>
    <property type="match status" value="1"/>
</dbReference>
<dbReference type="SFLD" id="SFLDS00029">
    <property type="entry name" value="Radical_SAM"/>
    <property type="match status" value="1"/>
</dbReference>
<dbReference type="PANTHER" id="PTHR11918">
    <property type="entry name" value="RADICAL SAM PROTEINS"/>
    <property type="match status" value="1"/>
</dbReference>
<sequence>MKKVAFHTLGCKVNQYETHAMMELFKSADYDIVTDKDFADVYVINTCTVTNVGDRKSRQFIRKMKKLNPDAVVAVVGCYAQVAPEEVEGLEGVDIVIGTHGRKEIVRLVENKDEGRGSQFVEDIMQVYEFEDLALTEYEGKTRAFIKIQEGCNQYCTYCIIPYARGNIRSRNKELVLEEVNRLAEAGYREVVLTGIHIASYGKDLNEEHYFLELLQEINEVPGIFRIRLSSLEPNLIRESFLKELQKVNKLCPHFHLSLQSGSDRVLKRMNRKYNREEYQQAIQLLRQYFKNPALTTDVIVGFPGETEADFLDTYDLLNQLEFYEIHVFKYSPKKGTPAAEYKEQINGKTKQERSEKLIAMGEQLKKGYMKSFIGKKEEVLFESYDPEEKLSTGFTSRYVKVKGKSEVDLSKKMQPVKILDIREEKKDFFAECRIGI</sequence>
<evidence type="ECO:0000256" key="10">
    <source>
        <dbReference type="ARBA" id="ARBA00023004"/>
    </source>
</evidence>
<keyword evidence="4" id="KW-0004">4Fe-4S</keyword>
<proteinExistence type="inferred from homology"/>
<feature type="domain" description="Radical SAM core" evidence="17">
    <location>
        <begin position="138"/>
        <end position="370"/>
    </location>
</feature>
<dbReference type="Pfam" id="PF00919">
    <property type="entry name" value="UPF0004"/>
    <property type="match status" value="1"/>
</dbReference>
<evidence type="ECO:0000256" key="9">
    <source>
        <dbReference type="ARBA" id="ARBA00022723"/>
    </source>
</evidence>
<evidence type="ECO:0000256" key="14">
    <source>
        <dbReference type="ARBA" id="ARBA00061574"/>
    </source>
</evidence>
<evidence type="ECO:0000256" key="8">
    <source>
        <dbReference type="ARBA" id="ARBA00022694"/>
    </source>
</evidence>
<dbReference type="PROSITE" id="PS01278">
    <property type="entry name" value="MTTASE_RADICAL"/>
    <property type="match status" value="1"/>
</dbReference>
<dbReference type="RefSeq" id="WP_160719939.1">
    <property type="nucleotide sequence ID" value="NZ_SUMG01000004.1"/>
</dbReference>
<dbReference type="AlphaFoldDB" id="A0AA43XKE4"/>
<evidence type="ECO:0000256" key="5">
    <source>
        <dbReference type="ARBA" id="ARBA00022490"/>
    </source>
</evidence>
<comment type="similarity">
    <text evidence="14">Belongs to the methylthiotransferase family. MtaB subfamily.</text>
</comment>
<dbReference type="SFLD" id="SFLDG01061">
    <property type="entry name" value="methylthiotransferase"/>
    <property type="match status" value="1"/>
</dbReference>
<evidence type="ECO:0000313" key="18">
    <source>
        <dbReference type="EMBL" id="NBG87936.1"/>
    </source>
</evidence>
<dbReference type="SFLD" id="SFLDG01082">
    <property type="entry name" value="B12-binding_domain_containing"/>
    <property type="match status" value="1"/>
</dbReference>
<keyword evidence="7" id="KW-0949">S-adenosyl-L-methionine</keyword>
<comment type="function">
    <text evidence="2">Catalyzes the methylthiolation of N6-threonylcarbamoyladenosine (t(6)A), leading to the formation of 2-methylthio-N6-threonylcarbamoyladenosine (ms(2)t(6)A) at position 37 in tRNAs that read codons beginning with adenine.</text>
</comment>
<dbReference type="InterPro" id="IPR034557">
    <property type="entry name" value="ThrcA_tRNA_MEthiotransferase"/>
</dbReference>
<feature type="domain" description="MTTase N-terminal" evidence="16">
    <location>
        <begin position="2"/>
        <end position="114"/>
    </location>
</feature>
<reference evidence="18 19" key="1">
    <citation type="submission" date="2019-04" db="EMBL/GenBank/DDBJ databases">
        <title>Isachenkonia alkalipeptolytica gen. nov. sp. nov. a new anaerobic, alkiliphilic organothrophic bacterium capable to reduce synthesized ferrihydrite isolated from a soda lake.</title>
        <authorList>
            <person name="Toshchakov S.V."/>
            <person name="Zavarzina D.G."/>
            <person name="Zhilina T.N."/>
            <person name="Kostrikina N.A."/>
            <person name="Kublanov I.V."/>
        </authorList>
    </citation>
    <scope>NUCLEOTIDE SEQUENCE [LARGE SCALE GENOMIC DNA]</scope>
    <source>
        <strain evidence="18 19">Z-1701</strain>
    </source>
</reference>
<keyword evidence="5" id="KW-0963">Cytoplasm</keyword>
<dbReference type="InterPro" id="IPR005839">
    <property type="entry name" value="Methylthiotransferase"/>
</dbReference>
<dbReference type="InterPro" id="IPR006638">
    <property type="entry name" value="Elp3/MiaA/NifB-like_rSAM"/>
</dbReference>
<dbReference type="EMBL" id="SUMG01000004">
    <property type="protein sequence ID" value="NBG87936.1"/>
    <property type="molecule type" value="Genomic_DNA"/>
</dbReference>
<keyword evidence="9" id="KW-0479">Metal-binding</keyword>
<dbReference type="FunFam" id="3.80.30.20:FF:000001">
    <property type="entry name" value="tRNA-2-methylthio-N(6)-dimethylallyladenosine synthase 2"/>
    <property type="match status" value="1"/>
</dbReference>
<keyword evidence="19" id="KW-1185">Reference proteome</keyword>
<evidence type="ECO:0000256" key="3">
    <source>
        <dbReference type="ARBA" id="ARBA00013273"/>
    </source>
</evidence>
<dbReference type="NCBIfam" id="TIGR01579">
    <property type="entry name" value="MiaB-like-C"/>
    <property type="match status" value="1"/>
</dbReference>
<evidence type="ECO:0000256" key="12">
    <source>
        <dbReference type="ARBA" id="ARBA00031213"/>
    </source>
</evidence>
<comment type="catalytic activity">
    <reaction evidence="13">
        <text>N(6)-L-threonylcarbamoyladenosine(37) in tRNA + (sulfur carrier)-SH + AH2 + 2 S-adenosyl-L-methionine = 2-methylsulfanyl-N(6)-L-threonylcarbamoyladenosine(37) in tRNA + (sulfur carrier)-H + 5'-deoxyadenosine + L-methionine + A + S-adenosyl-L-homocysteine + 2 H(+)</text>
        <dbReference type="Rhea" id="RHEA:37075"/>
        <dbReference type="Rhea" id="RHEA-COMP:10163"/>
        <dbReference type="Rhea" id="RHEA-COMP:11092"/>
        <dbReference type="Rhea" id="RHEA-COMP:14737"/>
        <dbReference type="Rhea" id="RHEA-COMP:14739"/>
        <dbReference type="ChEBI" id="CHEBI:13193"/>
        <dbReference type="ChEBI" id="CHEBI:15378"/>
        <dbReference type="ChEBI" id="CHEBI:17319"/>
        <dbReference type="ChEBI" id="CHEBI:17499"/>
        <dbReference type="ChEBI" id="CHEBI:29917"/>
        <dbReference type="ChEBI" id="CHEBI:57844"/>
        <dbReference type="ChEBI" id="CHEBI:57856"/>
        <dbReference type="ChEBI" id="CHEBI:59789"/>
        <dbReference type="ChEBI" id="CHEBI:64428"/>
        <dbReference type="ChEBI" id="CHEBI:74418"/>
        <dbReference type="ChEBI" id="CHEBI:74420"/>
        <dbReference type="EC" id="2.8.4.5"/>
    </reaction>
</comment>
<dbReference type="InterPro" id="IPR006467">
    <property type="entry name" value="MiaB-like_bact"/>
</dbReference>
<dbReference type="PROSITE" id="PS51449">
    <property type="entry name" value="MTTASE_N"/>
    <property type="match status" value="1"/>
</dbReference>
<evidence type="ECO:0000256" key="2">
    <source>
        <dbReference type="ARBA" id="ARBA00002399"/>
    </source>
</evidence>
<dbReference type="InterPro" id="IPR023404">
    <property type="entry name" value="rSAM_horseshoe"/>
</dbReference>
<dbReference type="PROSITE" id="PS51918">
    <property type="entry name" value="RADICAL_SAM"/>
    <property type="match status" value="1"/>
</dbReference>
<evidence type="ECO:0000256" key="7">
    <source>
        <dbReference type="ARBA" id="ARBA00022691"/>
    </source>
</evidence>
<dbReference type="CDD" id="cd01335">
    <property type="entry name" value="Radical_SAM"/>
    <property type="match status" value="1"/>
</dbReference>
<accession>A0AA43XKE4</accession>
<dbReference type="GO" id="GO:0051539">
    <property type="term" value="F:4 iron, 4 sulfur cluster binding"/>
    <property type="evidence" value="ECO:0007669"/>
    <property type="project" value="UniProtKB-KW"/>
</dbReference>
<keyword evidence="6" id="KW-0808">Transferase</keyword>
<evidence type="ECO:0000256" key="6">
    <source>
        <dbReference type="ARBA" id="ARBA00022679"/>
    </source>
</evidence>
<dbReference type="EC" id="2.8.4.5" evidence="3"/>
<evidence type="ECO:0000259" key="17">
    <source>
        <dbReference type="PROSITE" id="PS51918"/>
    </source>
</evidence>
<dbReference type="Gene3D" id="3.40.50.12160">
    <property type="entry name" value="Methylthiotransferase, N-terminal domain"/>
    <property type="match status" value="1"/>
</dbReference>
<dbReference type="InterPro" id="IPR007197">
    <property type="entry name" value="rSAM"/>
</dbReference>
<name>A0AA43XKE4_9CLOT</name>